<reference evidence="3 4" key="2">
    <citation type="submission" date="2017-04" db="EMBL/GenBank/DDBJ databases">
        <title>CpG methylation of centromeres and impact of large insertions on vertebrate speciation.</title>
        <authorList>
            <person name="Ichikawa K."/>
            <person name="Yoshimura J."/>
            <person name="Morishita S."/>
        </authorList>
    </citation>
    <scope>NUCLEOTIDE SEQUENCE</scope>
    <source>
        <strain evidence="3 4">HSOK</strain>
    </source>
</reference>
<proteinExistence type="predicted"/>
<dbReference type="Gene3D" id="3.80.10.10">
    <property type="entry name" value="Ribonuclease Inhibitor"/>
    <property type="match status" value="1"/>
</dbReference>
<dbReference type="SUPFAM" id="SSF52047">
    <property type="entry name" value="RNI-like"/>
    <property type="match status" value="1"/>
</dbReference>
<accession>A0A3P9J6B7</accession>
<dbReference type="InterPro" id="IPR032675">
    <property type="entry name" value="LRR_dom_sf"/>
</dbReference>
<organism evidence="3 4">
    <name type="scientific">Oryzias latipes</name>
    <name type="common">Japanese rice fish</name>
    <name type="synonym">Japanese killifish</name>
    <dbReference type="NCBI Taxonomy" id="8090"/>
    <lineage>
        <taxon>Eukaryota</taxon>
        <taxon>Metazoa</taxon>
        <taxon>Chordata</taxon>
        <taxon>Craniata</taxon>
        <taxon>Vertebrata</taxon>
        <taxon>Euteleostomi</taxon>
        <taxon>Actinopterygii</taxon>
        <taxon>Neopterygii</taxon>
        <taxon>Teleostei</taxon>
        <taxon>Neoteleostei</taxon>
        <taxon>Acanthomorphata</taxon>
        <taxon>Ovalentaria</taxon>
        <taxon>Atherinomorphae</taxon>
        <taxon>Beloniformes</taxon>
        <taxon>Adrianichthyidae</taxon>
        <taxon>Oryziinae</taxon>
        <taxon>Oryzias</taxon>
    </lineage>
</organism>
<dbReference type="Proteomes" id="UP000265200">
    <property type="component" value="Chromosome 8"/>
</dbReference>
<evidence type="ECO:0000256" key="1">
    <source>
        <dbReference type="ARBA" id="ARBA00022614"/>
    </source>
</evidence>
<sequence>MQPPHMNVSVCRLGGCVLSETDWEEVASALTSNPSYLTELDLSDNKMQDQSVKLLSSGLQSPNCKLQVLRSEPKHDTCFSHV</sequence>
<keyword evidence="2" id="KW-0677">Repeat</keyword>
<dbReference type="Ensembl" id="ENSORLT00015031284.1">
    <property type="protein sequence ID" value="ENSORLP00015027764.1"/>
    <property type="gene ID" value="ENSORLG00015009986.1"/>
</dbReference>
<dbReference type="InterPro" id="IPR051261">
    <property type="entry name" value="NLR"/>
</dbReference>
<evidence type="ECO:0000256" key="2">
    <source>
        <dbReference type="ARBA" id="ARBA00022737"/>
    </source>
</evidence>
<evidence type="ECO:0000313" key="3">
    <source>
        <dbReference type="Ensembl" id="ENSORLP00015027764.1"/>
    </source>
</evidence>
<name>A0A3P9J6B7_ORYLA</name>
<reference evidence="3" key="3">
    <citation type="submission" date="2025-08" db="UniProtKB">
        <authorList>
            <consortium name="Ensembl"/>
        </authorList>
    </citation>
    <scope>IDENTIFICATION</scope>
    <source>
        <strain evidence="3">HSOK</strain>
    </source>
</reference>
<evidence type="ECO:0000313" key="4">
    <source>
        <dbReference type="Proteomes" id="UP000265200"/>
    </source>
</evidence>
<keyword evidence="1" id="KW-0433">Leucine-rich repeat</keyword>
<reference evidence="3" key="4">
    <citation type="submission" date="2025-09" db="UniProtKB">
        <authorList>
            <consortium name="Ensembl"/>
        </authorList>
    </citation>
    <scope>IDENTIFICATION</scope>
    <source>
        <strain evidence="3">HSOK</strain>
    </source>
</reference>
<dbReference type="AlphaFoldDB" id="A0A3P9J6B7"/>
<dbReference type="PANTHER" id="PTHR24106">
    <property type="entry name" value="NACHT, LRR AND CARD DOMAINS-CONTAINING"/>
    <property type="match status" value="1"/>
</dbReference>
<protein>
    <submittedName>
        <fullName evidence="3">Uncharacterized protein</fullName>
    </submittedName>
</protein>
<reference key="1">
    <citation type="journal article" date="2007" name="Nature">
        <title>The medaka draft genome and insights into vertebrate genome evolution.</title>
        <authorList>
            <person name="Kasahara M."/>
            <person name="Naruse K."/>
            <person name="Sasaki S."/>
            <person name="Nakatani Y."/>
            <person name="Qu W."/>
            <person name="Ahsan B."/>
            <person name="Yamada T."/>
            <person name="Nagayasu Y."/>
            <person name="Doi K."/>
            <person name="Kasai Y."/>
            <person name="Jindo T."/>
            <person name="Kobayashi D."/>
            <person name="Shimada A."/>
            <person name="Toyoda A."/>
            <person name="Kuroki Y."/>
            <person name="Fujiyama A."/>
            <person name="Sasaki T."/>
            <person name="Shimizu A."/>
            <person name="Asakawa S."/>
            <person name="Shimizu N."/>
            <person name="Hashimoto S."/>
            <person name="Yang J."/>
            <person name="Lee Y."/>
            <person name="Matsushima K."/>
            <person name="Sugano S."/>
            <person name="Sakaizumi M."/>
            <person name="Narita T."/>
            <person name="Ohishi K."/>
            <person name="Haga S."/>
            <person name="Ohta F."/>
            <person name="Nomoto H."/>
            <person name="Nogata K."/>
            <person name="Morishita T."/>
            <person name="Endo T."/>
            <person name="Shin-I T."/>
            <person name="Takeda H."/>
            <person name="Morishita S."/>
            <person name="Kohara Y."/>
        </authorList>
    </citation>
    <scope>NUCLEOTIDE SEQUENCE [LARGE SCALE GENOMIC DNA]</scope>
    <source>
        <strain>Hd-rR</strain>
    </source>
</reference>